<protein>
    <recommendedName>
        <fullName evidence="4">LysR substrate-binding domain-containing protein</fullName>
    </recommendedName>
</protein>
<comment type="caution">
    <text evidence="5">The sequence shown here is derived from an EMBL/GenBank/DDBJ whole genome shotgun (WGS) entry which is preliminary data.</text>
</comment>
<evidence type="ECO:0000313" key="5">
    <source>
        <dbReference type="EMBL" id="MBW3127116.1"/>
    </source>
</evidence>
<name>A0ABS6WU50_9BACT</name>
<evidence type="ECO:0000256" key="2">
    <source>
        <dbReference type="ARBA" id="ARBA00023015"/>
    </source>
</evidence>
<comment type="similarity">
    <text evidence="1">Belongs to the LysR transcriptional regulatory family.</text>
</comment>
<sequence length="229" mass="24209">MHFLSTGFFGWLLMLEDMPAAAVALRLGASTTLAHHVLPPLLAEFQRRWPAVALRVQPANSALVAAALVRGALDLGFVEGTARAPGLHYERLLFDELVAVRGATAAGPPVASLPLAEALAHPLVLREAGSGTLDVLEAALQAHGIALASLPALTYCADTEAIKGLLLAKSGTLGFISRRALVTELVSGQLEEVPIRGLLLARELLAVWRSEPALPEAARQFLALCRERA</sequence>
<dbReference type="PANTHER" id="PTHR30126:SF39">
    <property type="entry name" value="HTH-TYPE TRANSCRIPTIONAL REGULATOR CYSL"/>
    <property type="match status" value="1"/>
</dbReference>
<dbReference type="Pfam" id="PF03466">
    <property type="entry name" value="LysR_substrate"/>
    <property type="match status" value="1"/>
</dbReference>
<dbReference type="PANTHER" id="PTHR30126">
    <property type="entry name" value="HTH-TYPE TRANSCRIPTIONAL REGULATOR"/>
    <property type="match status" value="1"/>
</dbReference>
<evidence type="ECO:0000256" key="1">
    <source>
        <dbReference type="ARBA" id="ARBA00009437"/>
    </source>
</evidence>
<dbReference type="Proteomes" id="UP000826188">
    <property type="component" value="Unassembled WGS sequence"/>
</dbReference>
<gene>
    <name evidence="5" type="ORF">KYK14_01000</name>
</gene>
<dbReference type="EMBL" id="JAHWGL010000002">
    <property type="protein sequence ID" value="MBW3127116.1"/>
    <property type="molecule type" value="Genomic_DNA"/>
</dbReference>
<keyword evidence="2" id="KW-0805">Transcription regulation</keyword>
<keyword evidence="3" id="KW-0804">Transcription</keyword>
<dbReference type="InterPro" id="IPR005119">
    <property type="entry name" value="LysR_subst-bd"/>
</dbReference>
<evidence type="ECO:0000256" key="3">
    <source>
        <dbReference type="ARBA" id="ARBA00023163"/>
    </source>
</evidence>
<accession>A0ABS6WU50</accession>
<reference evidence="5 6" key="1">
    <citation type="submission" date="2021-07" db="EMBL/GenBank/DDBJ databases">
        <title>Hymenobacter profundi sp. nov., isolated from deep-sea water.</title>
        <authorList>
            <person name="Kim M.K."/>
        </authorList>
    </citation>
    <scope>NUCLEOTIDE SEQUENCE [LARGE SCALE GENOMIC DNA]</scope>
    <source>
        <strain evidence="5 6">M2</strain>
    </source>
</reference>
<evidence type="ECO:0000313" key="6">
    <source>
        <dbReference type="Proteomes" id="UP000826188"/>
    </source>
</evidence>
<evidence type="ECO:0000259" key="4">
    <source>
        <dbReference type="Pfam" id="PF03466"/>
    </source>
</evidence>
<organism evidence="5 6">
    <name type="scientific">Hymenobacter profundi</name>
    <dbReference type="NCBI Taxonomy" id="1982110"/>
    <lineage>
        <taxon>Bacteria</taxon>
        <taxon>Pseudomonadati</taxon>
        <taxon>Bacteroidota</taxon>
        <taxon>Cytophagia</taxon>
        <taxon>Cytophagales</taxon>
        <taxon>Hymenobacteraceae</taxon>
        <taxon>Hymenobacter</taxon>
    </lineage>
</organism>
<feature type="domain" description="LysR substrate-binding" evidence="4">
    <location>
        <begin position="25"/>
        <end position="228"/>
    </location>
</feature>
<keyword evidence="6" id="KW-1185">Reference proteome</keyword>
<proteinExistence type="inferred from homology"/>